<feature type="transmembrane region" description="Helical" evidence="7">
    <location>
        <begin position="204"/>
        <end position="222"/>
    </location>
</feature>
<dbReference type="Proteomes" id="UP000008466">
    <property type="component" value="Chromosome"/>
</dbReference>
<protein>
    <submittedName>
        <fullName evidence="9">ABC-type transporter, integral membrane subunit</fullName>
    </submittedName>
</protein>
<dbReference type="Pfam" id="PF00528">
    <property type="entry name" value="BPD_transp_1"/>
    <property type="match status" value="1"/>
</dbReference>
<evidence type="ECO:0000256" key="7">
    <source>
        <dbReference type="RuleBase" id="RU363032"/>
    </source>
</evidence>
<dbReference type="Gene3D" id="1.10.3720.10">
    <property type="entry name" value="MetI-like"/>
    <property type="match status" value="1"/>
</dbReference>
<dbReference type="eggNOG" id="COG1175">
    <property type="taxonomic scope" value="Bacteria"/>
</dbReference>
<feature type="domain" description="ABC transmembrane type-1" evidence="8">
    <location>
        <begin position="70"/>
        <end position="285"/>
    </location>
</feature>
<sequence>MAKTSLTKKINLFGWLFVIPAALFIFILNFFPMISAFLLSLQSGRGNNLKFAGLKNYARLFEDEMFLTSVGNVITYLVIQVPIMLLLALVLASMLNDPKLKGKGIFRTLIFLPCATSLVSSAMIFKSFFSIDGIVNTTLISLGFLEGPMSWLTHPVWAKFVIILTITWRWTGYNTVFYLAGLQNIDRSVYEAARIDGASASRQFFNITIPLLKPVILLTTIMSTNGTLQLFDEVRNITNGGPGIATLSISQYIYNLSFMYNPQFGYAAAVSYAILVMVAVLSFIQIKVGDKR</sequence>
<keyword evidence="10" id="KW-1185">Reference proteome</keyword>
<keyword evidence="6 7" id="KW-0472">Membrane</keyword>
<feature type="transmembrane region" description="Helical" evidence="7">
    <location>
        <begin position="12"/>
        <end position="39"/>
    </location>
</feature>
<evidence type="ECO:0000256" key="3">
    <source>
        <dbReference type="ARBA" id="ARBA00022475"/>
    </source>
</evidence>
<proteinExistence type="inferred from homology"/>
<dbReference type="PROSITE" id="PS50928">
    <property type="entry name" value="ABC_TM1"/>
    <property type="match status" value="1"/>
</dbReference>
<evidence type="ECO:0000256" key="6">
    <source>
        <dbReference type="ARBA" id="ARBA00023136"/>
    </source>
</evidence>
<name>F0RVA6_SPHGB</name>
<dbReference type="OrthoDB" id="9787541at2"/>
<dbReference type="KEGG" id="sbu:SpiBuddy_1001"/>
<dbReference type="PANTHER" id="PTHR30193:SF37">
    <property type="entry name" value="INNER MEMBRANE ABC TRANSPORTER PERMEASE PROTEIN YCJO"/>
    <property type="match status" value="1"/>
</dbReference>
<evidence type="ECO:0000256" key="1">
    <source>
        <dbReference type="ARBA" id="ARBA00004651"/>
    </source>
</evidence>
<dbReference type="HOGENOM" id="CLU_016047_0_2_12"/>
<dbReference type="STRING" id="158189.SpiBuddy_1001"/>
<dbReference type="RefSeq" id="WP_013606680.1">
    <property type="nucleotide sequence ID" value="NC_015152.1"/>
</dbReference>
<comment type="similarity">
    <text evidence="7">Belongs to the binding-protein-dependent transport system permease family.</text>
</comment>
<feature type="transmembrane region" description="Helical" evidence="7">
    <location>
        <begin position="264"/>
        <end position="284"/>
    </location>
</feature>
<evidence type="ECO:0000259" key="8">
    <source>
        <dbReference type="PROSITE" id="PS50928"/>
    </source>
</evidence>
<dbReference type="CDD" id="cd06261">
    <property type="entry name" value="TM_PBP2"/>
    <property type="match status" value="1"/>
</dbReference>
<keyword evidence="4 7" id="KW-0812">Transmembrane</keyword>
<feature type="transmembrane region" description="Helical" evidence="7">
    <location>
        <begin position="104"/>
        <end position="129"/>
    </location>
</feature>
<feature type="transmembrane region" description="Helical" evidence="7">
    <location>
        <begin position="73"/>
        <end position="92"/>
    </location>
</feature>
<gene>
    <name evidence="9" type="ordered locus">SpiBuddy_1001</name>
</gene>
<evidence type="ECO:0000256" key="4">
    <source>
        <dbReference type="ARBA" id="ARBA00022692"/>
    </source>
</evidence>
<evidence type="ECO:0000256" key="2">
    <source>
        <dbReference type="ARBA" id="ARBA00022448"/>
    </source>
</evidence>
<dbReference type="InterPro" id="IPR000515">
    <property type="entry name" value="MetI-like"/>
</dbReference>
<comment type="subcellular location">
    <subcellularLocation>
        <location evidence="1 7">Cell membrane</location>
        <topology evidence="1 7">Multi-pass membrane protein</topology>
    </subcellularLocation>
</comment>
<keyword evidence="3" id="KW-1003">Cell membrane</keyword>
<keyword evidence="2 7" id="KW-0813">Transport</keyword>
<dbReference type="GO" id="GO:0055085">
    <property type="term" value="P:transmembrane transport"/>
    <property type="evidence" value="ECO:0007669"/>
    <property type="project" value="InterPro"/>
</dbReference>
<dbReference type="GO" id="GO:0005886">
    <property type="term" value="C:plasma membrane"/>
    <property type="evidence" value="ECO:0007669"/>
    <property type="project" value="UniProtKB-SubCell"/>
</dbReference>
<accession>F0RVA6</accession>
<dbReference type="SUPFAM" id="SSF161098">
    <property type="entry name" value="MetI-like"/>
    <property type="match status" value="1"/>
</dbReference>
<keyword evidence="5 7" id="KW-1133">Transmembrane helix</keyword>
<organism evidence="9 10">
    <name type="scientific">Sphaerochaeta globosa (strain ATCC BAA-1886 / DSM 22777 / Buddy)</name>
    <name type="common">Spirochaeta sp. (strain Buddy)</name>
    <dbReference type="NCBI Taxonomy" id="158189"/>
    <lineage>
        <taxon>Bacteria</taxon>
        <taxon>Pseudomonadati</taxon>
        <taxon>Spirochaetota</taxon>
        <taxon>Spirochaetia</taxon>
        <taxon>Spirochaetales</taxon>
        <taxon>Sphaerochaetaceae</taxon>
        <taxon>Sphaerochaeta</taxon>
    </lineage>
</organism>
<dbReference type="InterPro" id="IPR035906">
    <property type="entry name" value="MetI-like_sf"/>
</dbReference>
<dbReference type="PANTHER" id="PTHR30193">
    <property type="entry name" value="ABC TRANSPORTER PERMEASE PROTEIN"/>
    <property type="match status" value="1"/>
</dbReference>
<evidence type="ECO:0000256" key="5">
    <source>
        <dbReference type="ARBA" id="ARBA00022989"/>
    </source>
</evidence>
<evidence type="ECO:0000313" key="10">
    <source>
        <dbReference type="Proteomes" id="UP000008466"/>
    </source>
</evidence>
<evidence type="ECO:0000313" key="9">
    <source>
        <dbReference type="EMBL" id="ADY12828.1"/>
    </source>
</evidence>
<dbReference type="InterPro" id="IPR051393">
    <property type="entry name" value="ABC_transporter_permease"/>
</dbReference>
<dbReference type="EMBL" id="CP002541">
    <property type="protein sequence ID" value="ADY12828.1"/>
    <property type="molecule type" value="Genomic_DNA"/>
</dbReference>
<dbReference type="AlphaFoldDB" id="F0RVA6"/>
<reference evidence="10" key="1">
    <citation type="submission" date="2011-02" db="EMBL/GenBank/DDBJ databases">
        <title>Complete sequence of Spirochaeta sp. Buddy.</title>
        <authorList>
            <person name="Lucas S."/>
            <person name="Copeland A."/>
            <person name="Lapidus A."/>
            <person name="Cheng J.-F."/>
            <person name="Goodwin L."/>
            <person name="Pitluck S."/>
            <person name="Zeytun A."/>
            <person name="Detter J.C."/>
            <person name="Han C."/>
            <person name="Tapia R."/>
            <person name="Land M."/>
            <person name="Hauser L."/>
            <person name="Kyrpides N."/>
            <person name="Ivanova N."/>
            <person name="Mikhailova N."/>
            <person name="Pagani I."/>
            <person name="Ritalahti K.M."/>
            <person name="Loeffler F.E."/>
            <person name="Woyke T."/>
        </authorList>
    </citation>
    <scope>NUCLEOTIDE SEQUENCE [LARGE SCALE GENOMIC DNA]</scope>
    <source>
        <strain evidence="10">ATCC BAA-1886 / DSM 22777 / Buddy</strain>
    </source>
</reference>